<organism evidence="1 2">
    <name type="scientific">Schaedlerella arabinosiphila</name>
    <dbReference type="NCBI Taxonomy" id="2044587"/>
    <lineage>
        <taxon>Bacteria</taxon>
        <taxon>Bacillati</taxon>
        <taxon>Bacillota</taxon>
        <taxon>Clostridia</taxon>
        <taxon>Lachnospirales</taxon>
        <taxon>Lachnospiraceae</taxon>
        <taxon>Schaedlerella</taxon>
    </lineage>
</organism>
<dbReference type="InterPro" id="IPR027417">
    <property type="entry name" value="P-loop_NTPase"/>
</dbReference>
<sequence>MSALFETWTLKQELPDPFARIVRESGGKRTSVKEKDCSTYNTGKAKSATLHPPTLWAILGLIELMGGYGSGAAGFQAGNEEVNFFCVEYEKTDGKYALVYNSRNGKVKGLRMQNGKMEPLPPVSERGSSGEEYMMLFAFLSVDSIDGMYNREFASHFYDIRSHLEGEDVLTDEELLSCAFVCCDNLYRRIESGSMMGEGAIPLEESQLAGTDFITPYLLHTGVYSPNEIECGEFEILAARPLLKETTLGALKGKFNQGRTYPEEYRRMIPDLPDYYRVNTETQEILTMITNTPARFFMLAGESGAGKTTDSKIIAQALGYPHFVFTCGPNTEETSLMVSILPNIDSCKLPEEHWPTMEDFLMDPASAVAELTGMYPGNLERETAFQRILGEIYQRGYEKAKGEKDFIKKESTIIQACRMPSVIEIQEVSMIEKPGTLTRLNALFDDCAKTDLLNGEIIERHPDTVVILTANLDYIGCQMFNESVLSRMNLIQHRRGMSAKDMAKRAVERTGCREFEIVHGMAQVVGNIHKYLMKKQVQGGVCGYRELENWVWSYLASGDIVHSSYHTVVSKASPYPEDREEILNTYILPYYETAA</sequence>
<evidence type="ECO:0000313" key="2">
    <source>
        <dbReference type="Proteomes" id="UP000274920"/>
    </source>
</evidence>
<dbReference type="AlphaFoldDB" id="A0A426DH80"/>
<dbReference type="Proteomes" id="UP000274920">
    <property type="component" value="Unassembled WGS sequence"/>
</dbReference>
<keyword evidence="2" id="KW-1185">Reference proteome</keyword>
<dbReference type="Gene3D" id="3.40.50.300">
    <property type="entry name" value="P-loop containing nucleotide triphosphate hydrolases"/>
    <property type="match status" value="1"/>
</dbReference>
<evidence type="ECO:0000313" key="1">
    <source>
        <dbReference type="EMBL" id="RRK32078.1"/>
    </source>
</evidence>
<dbReference type="RefSeq" id="WP_125127625.1">
    <property type="nucleotide sequence ID" value="NZ_RHJS01000002.1"/>
</dbReference>
<dbReference type="EMBL" id="RHJS01000002">
    <property type="protein sequence ID" value="RRK32078.1"/>
    <property type="molecule type" value="Genomic_DNA"/>
</dbReference>
<name>A0A426DH80_9FIRM</name>
<protein>
    <recommendedName>
        <fullName evidence="3">ATPase</fullName>
    </recommendedName>
</protein>
<comment type="caution">
    <text evidence="1">The sequence shown here is derived from an EMBL/GenBank/DDBJ whole genome shotgun (WGS) entry which is preliminary data.</text>
</comment>
<reference evidence="1" key="1">
    <citation type="submission" date="2018-10" db="EMBL/GenBank/DDBJ databases">
        <title>Schaedlerella arabinophila gen. nov. sp. nov., isolated from the mouse intestinal tract and comparative analysis with the genome of the closely related altered Schaedler flora strain ASF502.</title>
        <authorList>
            <person name="Miyake S."/>
            <person name="Soh M."/>
            <person name="Seedorf H."/>
        </authorList>
    </citation>
    <scope>NUCLEOTIDE SEQUENCE [LARGE SCALE GENOMIC DNA]</scope>
    <source>
        <strain evidence="1">DSM 106076</strain>
    </source>
</reference>
<proteinExistence type="predicted"/>
<evidence type="ECO:0008006" key="3">
    <source>
        <dbReference type="Google" id="ProtNLM"/>
    </source>
</evidence>
<gene>
    <name evidence="1" type="ORF">EBB54_12385</name>
</gene>
<dbReference type="SUPFAM" id="SSF52540">
    <property type="entry name" value="P-loop containing nucleoside triphosphate hydrolases"/>
    <property type="match status" value="1"/>
</dbReference>
<accession>A0A426DH80</accession>